<organism evidence="1 2">
    <name type="scientific">Dallia pectoralis</name>
    <name type="common">Alaska blackfish</name>
    <dbReference type="NCBI Taxonomy" id="75939"/>
    <lineage>
        <taxon>Eukaryota</taxon>
        <taxon>Metazoa</taxon>
        <taxon>Chordata</taxon>
        <taxon>Craniata</taxon>
        <taxon>Vertebrata</taxon>
        <taxon>Euteleostomi</taxon>
        <taxon>Actinopterygii</taxon>
        <taxon>Neopterygii</taxon>
        <taxon>Teleostei</taxon>
        <taxon>Protacanthopterygii</taxon>
        <taxon>Esociformes</taxon>
        <taxon>Umbridae</taxon>
        <taxon>Dallia</taxon>
    </lineage>
</organism>
<proteinExistence type="predicted"/>
<dbReference type="Proteomes" id="UP001157502">
    <property type="component" value="Chromosome 12"/>
</dbReference>
<evidence type="ECO:0000313" key="1">
    <source>
        <dbReference type="EMBL" id="KAJ8003774.1"/>
    </source>
</evidence>
<evidence type="ECO:0000313" key="2">
    <source>
        <dbReference type="Proteomes" id="UP001157502"/>
    </source>
</evidence>
<name>A0ACC2GJE5_DALPE</name>
<gene>
    <name evidence="1" type="ORF">DPEC_G00151860</name>
</gene>
<protein>
    <submittedName>
        <fullName evidence="1">Uncharacterized protein</fullName>
    </submittedName>
</protein>
<reference evidence="1" key="1">
    <citation type="submission" date="2021-05" db="EMBL/GenBank/DDBJ databases">
        <authorList>
            <person name="Pan Q."/>
            <person name="Jouanno E."/>
            <person name="Zahm M."/>
            <person name="Klopp C."/>
            <person name="Cabau C."/>
            <person name="Louis A."/>
            <person name="Berthelot C."/>
            <person name="Parey E."/>
            <person name="Roest Crollius H."/>
            <person name="Montfort J."/>
            <person name="Robinson-Rechavi M."/>
            <person name="Bouchez O."/>
            <person name="Lampietro C."/>
            <person name="Lopez Roques C."/>
            <person name="Donnadieu C."/>
            <person name="Postlethwait J."/>
            <person name="Bobe J."/>
            <person name="Dillon D."/>
            <person name="Chandos A."/>
            <person name="von Hippel F."/>
            <person name="Guiguen Y."/>
        </authorList>
    </citation>
    <scope>NUCLEOTIDE SEQUENCE</scope>
    <source>
        <strain evidence="1">YG-Jan2019</strain>
    </source>
</reference>
<accession>A0ACC2GJE5</accession>
<comment type="caution">
    <text evidence="1">The sequence shown here is derived from an EMBL/GenBank/DDBJ whole genome shotgun (WGS) entry which is preliminary data.</text>
</comment>
<dbReference type="EMBL" id="CM055739">
    <property type="protein sequence ID" value="KAJ8003774.1"/>
    <property type="molecule type" value="Genomic_DNA"/>
</dbReference>
<keyword evidence="2" id="KW-1185">Reference proteome</keyword>
<sequence>MDITRLAVDAGAFINRAVQYTEEALGQAEKTALDSRLESLLDRAESTKTWTDKIISQTETLLQPNPGARLEDLLYKGLDWSAPERTTPHEMLGENMINAALDLGQHTPYGSTLIKCGELERQIGVANKKLIQSTAINFLSPLRIFTDQEYTVLQNERRLLVNKRLDLDIAKSRLRKAQEADYEARGLNADPLGENYVAHVSYMFSFLRVRWLKMWAQEVSQAEMELRICQSLFDRQSEVTRLLLEGIDTTHTAHLRSLVDFVEAQASYYAQCYQLTQDLCTQLASGPSLNFNNNRCLETNKPLTKHSRWDKLFVAWEDSHMRQITLMEALEGLCEASGVCQPRRRSAGARQSQVSPRLHREPLELKEEVIDQEKRLNASLHLVRGKGAEGFSNVMAVLQQLLQKTRLP</sequence>